<dbReference type="PANTHER" id="PTHR13350:SF1">
    <property type="entry name" value="INTEGRATOR COMPLEX SUBUNIT 8"/>
    <property type="match status" value="1"/>
</dbReference>
<name>A0AAN7PMH4_9COLE</name>
<dbReference type="AlphaFoldDB" id="A0AAN7PMH4"/>
<dbReference type="InterPro" id="IPR038751">
    <property type="entry name" value="INTS8"/>
</dbReference>
<organism evidence="7 8">
    <name type="scientific">Aquatica leii</name>
    <dbReference type="NCBI Taxonomy" id="1421715"/>
    <lineage>
        <taxon>Eukaryota</taxon>
        <taxon>Metazoa</taxon>
        <taxon>Ecdysozoa</taxon>
        <taxon>Arthropoda</taxon>
        <taxon>Hexapoda</taxon>
        <taxon>Insecta</taxon>
        <taxon>Pterygota</taxon>
        <taxon>Neoptera</taxon>
        <taxon>Endopterygota</taxon>
        <taxon>Coleoptera</taxon>
        <taxon>Polyphaga</taxon>
        <taxon>Elateriformia</taxon>
        <taxon>Elateroidea</taxon>
        <taxon>Lampyridae</taxon>
        <taxon>Luciolinae</taxon>
        <taxon>Aquatica</taxon>
    </lineage>
</organism>
<sequence length="968" mass="111727">MDVDLLRPGTVPISPDTVLWFEFLLDQDLLLKHLQKNKPDPSPIELINKFVSVVYESTNVIKRVDLENGDFKDGIIESQNVWSLKHLALKILSLKVVAYLKWNLDVIKELPFKFQLNILQDLMYFTNNQTVVDIYNIPEIEDPDVLTQPYGFALILFHRWVVRTSINCVFNGPMKYFGNIEFTTPDDSLIRSPQNIQKSICFLIDVLTKYQVPNFLTFDCFATLKEDTETIQNNWSNSISISNEEFFSQIAYDLAEFYFFKENYEAAASYFNNCMQYYKSIDNKIGYLNINLKKLEGYLLACNATVETSESLLQQLHHSTINQYMGILNILQKDNISREISLLHRINIELDIQGAITSGKFTVARDLLPKIQALNAIRSIMEKTCAYHYEVNLNNIDCFVWAAAPILQNGTLQDKEAIKKYLVQQILNNKPLEISKSLTDAFSELLKDDLIKINTLINTDSCVVAVKKLKDVSEYIGNPKLEARFLEQQIISCYNINDLRQLITKSLSKSTSRSIWKINPCWELPIPLQSVLVSMPKGFLQDYSFVLLAKSKELMLSKNWTVSLDFLKTLKTEVQSETGNFIPKLNRLLSWEVLLVKINQLLDEWPAVHIDKTELANECEACLQTAESVLPRTEIMEHCALCLLNLGHFEFLSIFEKRWNYFEVAATIAGACQDLIKYKGNKKLSRDLWDLVLAVFGSVPLQSKRNNSGSSSLIQRDSPITNAKNTKSMLVSFFLRLRDSTVLTVIISMLARLHNVLRDESSLELNVDYIMLWPAVVSNSNSYNSKAVLEVLMKILDKTLQYYPFNVSWIRLMGDTNFVSGHYEEALNYYLKTLIISSDNFNLPIRYDDQIIRRMIKSCSILNCYTQAAILCQFLDDPDYTLAFHNLAEQKLCSDGLDAYYHCFWNNSILEFLVNFHHKRSEFRRRKRAVQVMGLLELNSNNNEEIQHEASNLRKNVFLRALYKLYVH</sequence>
<evidence type="ECO:0000256" key="3">
    <source>
        <dbReference type="ARBA" id="ARBA00007147"/>
    </source>
</evidence>
<keyword evidence="4" id="KW-0158">Chromosome</keyword>
<comment type="subcellular location">
    <subcellularLocation>
        <location evidence="2">Chromosome</location>
    </subcellularLocation>
    <subcellularLocation>
        <location evidence="1">Nucleus</location>
    </subcellularLocation>
</comment>
<dbReference type="EMBL" id="JARPUR010000001">
    <property type="protein sequence ID" value="KAK4884331.1"/>
    <property type="molecule type" value="Genomic_DNA"/>
</dbReference>
<feature type="domain" description="INTS8 TPR repeats" evidence="6">
    <location>
        <begin position="483"/>
        <end position="966"/>
    </location>
</feature>
<evidence type="ECO:0000313" key="7">
    <source>
        <dbReference type="EMBL" id="KAK4884331.1"/>
    </source>
</evidence>
<keyword evidence="5" id="KW-0539">Nucleus</keyword>
<evidence type="ECO:0000256" key="2">
    <source>
        <dbReference type="ARBA" id="ARBA00004286"/>
    </source>
</evidence>
<evidence type="ECO:0000259" key="6">
    <source>
        <dbReference type="Pfam" id="PF25756"/>
    </source>
</evidence>
<comment type="similarity">
    <text evidence="3">Belongs to the Integrator subunit 8 family.</text>
</comment>
<dbReference type="GO" id="GO:0034472">
    <property type="term" value="P:snRNA 3'-end processing"/>
    <property type="evidence" value="ECO:0007669"/>
    <property type="project" value="InterPro"/>
</dbReference>
<keyword evidence="8" id="KW-1185">Reference proteome</keyword>
<gene>
    <name evidence="7" type="ORF">RN001_000602</name>
</gene>
<dbReference type="GO" id="GO:0005694">
    <property type="term" value="C:chromosome"/>
    <property type="evidence" value="ECO:0007669"/>
    <property type="project" value="UniProtKB-SubCell"/>
</dbReference>
<comment type="caution">
    <text evidence="7">The sequence shown here is derived from an EMBL/GenBank/DDBJ whole genome shotgun (WGS) entry which is preliminary data.</text>
</comment>
<dbReference type="SUPFAM" id="SSF48452">
    <property type="entry name" value="TPR-like"/>
    <property type="match status" value="1"/>
</dbReference>
<dbReference type="PANTHER" id="PTHR13350">
    <property type="entry name" value="INTEGRATOR COMPLEX SUBUNIT 8"/>
    <property type="match status" value="1"/>
</dbReference>
<evidence type="ECO:0000256" key="1">
    <source>
        <dbReference type="ARBA" id="ARBA00004123"/>
    </source>
</evidence>
<proteinExistence type="inferred from homology"/>
<evidence type="ECO:0000256" key="4">
    <source>
        <dbReference type="ARBA" id="ARBA00022454"/>
    </source>
</evidence>
<dbReference type="GO" id="GO:0032039">
    <property type="term" value="C:integrator complex"/>
    <property type="evidence" value="ECO:0007669"/>
    <property type="project" value="TreeGrafter"/>
</dbReference>
<dbReference type="Pfam" id="PF25756">
    <property type="entry name" value="TPR_INTS8"/>
    <property type="match status" value="1"/>
</dbReference>
<dbReference type="InterPro" id="IPR057980">
    <property type="entry name" value="TPR_INTS8"/>
</dbReference>
<evidence type="ECO:0000256" key="5">
    <source>
        <dbReference type="ARBA" id="ARBA00023242"/>
    </source>
</evidence>
<accession>A0AAN7PMH4</accession>
<protein>
    <recommendedName>
        <fullName evidence="6">INTS8 TPR repeats domain-containing protein</fullName>
    </recommendedName>
</protein>
<dbReference type="Proteomes" id="UP001353858">
    <property type="component" value="Unassembled WGS sequence"/>
</dbReference>
<evidence type="ECO:0000313" key="8">
    <source>
        <dbReference type="Proteomes" id="UP001353858"/>
    </source>
</evidence>
<dbReference type="InterPro" id="IPR011990">
    <property type="entry name" value="TPR-like_helical_dom_sf"/>
</dbReference>
<reference evidence="8" key="1">
    <citation type="submission" date="2023-01" db="EMBL/GenBank/DDBJ databases">
        <title>Key to firefly adult light organ development and bioluminescence: homeobox transcription factors regulate luciferase expression and transportation to peroxisome.</title>
        <authorList>
            <person name="Fu X."/>
        </authorList>
    </citation>
    <scope>NUCLEOTIDE SEQUENCE [LARGE SCALE GENOMIC DNA]</scope>
</reference>